<dbReference type="Proteomes" id="UP001323617">
    <property type="component" value="Unassembled WGS sequence"/>
</dbReference>
<dbReference type="RefSeq" id="XP_062797908.1">
    <property type="nucleotide sequence ID" value="XM_062949244.1"/>
</dbReference>
<dbReference type="NCBIfam" id="TIGR01840">
    <property type="entry name" value="esterase_phb"/>
    <property type="match status" value="1"/>
</dbReference>
<dbReference type="InterPro" id="IPR010126">
    <property type="entry name" value="Esterase_phb"/>
</dbReference>
<evidence type="ECO:0000256" key="3">
    <source>
        <dbReference type="SAM" id="Coils"/>
    </source>
</evidence>
<proteinExistence type="predicted"/>
<dbReference type="Gene3D" id="3.40.50.300">
    <property type="entry name" value="P-loop containing nucleotide triphosphate hydrolases"/>
    <property type="match status" value="2"/>
</dbReference>
<dbReference type="SUPFAM" id="SSF52540">
    <property type="entry name" value="P-loop containing nucleoside triphosphate hydrolases"/>
    <property type="match status" value="1"/>
</dbReference>
<dbReference type="PANTHER" id="PTHR32114:SF2">
    <property type="entry name" value="ABC TRANSPORTER ABCH.3"/>
    <property type="match status" value="1"/>
</dbReference>
<dbReference type="InterPro" id="IPR038729">
    <property type="entry name" value="Rad50/SbcC_AAA"/>
</dbReference>
<evidence type="ECO:0000313" key="6">
    <source>
        <dbReference type="EMBL" id="KAK4671612.1"/>
    </source>
</evidence>
<evidence type="ECO:0000313" key="7">
    <source>
        <dbReference type="Proteomes" id="UP001323617"/>
    </source>
</evidence>
<name>A0ABR0HU16_9PEZI</name>
<feature type="region of interest" description="Disordered" evidence="4">
    <location>
        <begin position="168"/>
        <end position="207"/>
    </location>
</feature>
<evidence type="ECO:0000256" key="4">
    <source>
        <dbReference type="SAM" id="MobiDB-lite"/>
    </source>
</evidence>
<dbReference type="InterPro" id="IPR029052">
    <property type="entry name" value="Metallo-depent_PP-like"/>
</dbReference>
<keyword evidence="2" id="KW-0378">Hydrolase</keyword>
<feature type="region of interest" description="Disordered" evidence="4">
    <location>
        <begin position="1030"/>
        <end position="1053"/>
    </location>
</feature>
<reference evidence="6 7" key="1">
    <citation type="journal article" date="2023" name="bioRxiv">
        <title>High-quality genome assemblies of four members of thePodospora anserinaspecies complex.</title>
        <authorList>
            <person name="Ament-Velasquez S.L."/>
            <person name="Vogan A.A."/>
            <person name="Wallerman O."/>
            <person name="Hartmann F."/>
            <person name="Gautier V."/>
            <person name="Silar P."/>
            <person name="Giraud T."/>
            <person name="Johannesson H."/>
        </authorList>
    </citation>
    <scope>NUCLEOTIDE SEQUENCE [LARGE SCALE GENOMIC DNA]</scope>
    <source>
        <strain evidence="6 7">CBS 124.78</strain>
    </source>
</reference>
<gene>
    <name evidence="6" type="ORF">QC764_607410</name>
</gene>
<dbReference type="Gene3D" id="3.60.21.10">
    <property type="match status" value="1"/>
</dbReference>
<dbReference type="GeneID" id="87970109"/>
<dbReference type="Pfam" id="PF13476">
    <property type="entry name" value="AAA_23"/>
    <property type="match status" value="1"/>
</dbReference>
<evidence type="ECO:0000256" key="1">
    <source>
        <dbReference type="ARBA" id="ARBA00022729"/>
    </source>
</evidence>
<keyword evidence="1" id="KW-0732">Signal</keyword>
<dbReference type="EMBL" id="JAFFHC010000006">
    <property type="protein sequence ID" value="KAK4671612.1"/>
    <property type="molecule type" value="Genomic_DNA"/>
</dbReference>
<dbReference type="PANTHER" id="PTHR32114">
    <property type="entry name" value="ABC TRANSPORTER ABCH.3"/>
    <property type="match status" value="1"/>
</dbReference>
<dbReference type="Gene3D" id="3.40.50.1820">
    <property type="entry name" value="alpha/beta hydrolase"/>
    <property type="match status" value="1"/>
</dbReference>
<accession>A0ABR0HU16</accession>
<evidence type="ECO:0000256" key="2">
    <source>
        <dbReference type="ARBA" id="ARBA00022801"/>
    </source>
</evidence>
<feature type="coiled-coil region" evidence="3">
    <location>
        <begin position="476"/>
        <end position="514"/>
    </location>
</feature>
<dbReference type="InterPro" id="IPR029058">
    <property type="entry name" value="AB_hydrolase_fold"/>
</dbReference>
<dbReference type="CDD" id="cd00267">
    <property type="entry name" value="ABC_ATPase"/>
    <property type="match status" value="1"/>
</dbReference>
<feature type="compositionally biased region" description="Pro residues" evidence="4">
    <location>
        <begin position="1030"/>
        <end position="1039"/>
    </location>
</feature>
<feature type="domain" description="Rad50/SbcC-type AAA" evidence="5">
    <location>
        <begin position="294"/>
        <end position="467"/>
    </location>
</feature>
<organism evidence="6 7">
    <name type="scientific">Podospora pseudoanserina</name>
    <dbReference type="NCBI Taxonomy" id="2609844"/>
    <lineage>
        <taxon>Eukaryota</taxon>
        <taxon>Fungi</taxon>
        <taxon>Dikarya</taxon>
        <taxon>Ascomycota</taxon>
        <taxon>Pezizomycotina</taxon>
        <taxon>Sordariomycetes</taxon>
        <taxon>Sordariomycetidae</taxon>
        <taxon>Sordariales</taxon>
        <taxon>Podosporaceae</taxon>
        <taxon>Podospora</taxon>
    </lineage>
</organism>
<dbReference type="SUPFAM" id="SSF53474">
    <property type="entry name" value="alpha/beta-Hydrolases"/>
    <property type="match status" value="2"/>
</dbReference>
<comment type="caution">
    <text evidence="6">The sequence shown here is derived from an EMBL/GenBank/DDBJ whole genome shotgun (WGS) entry which is preliminary data.</text>
</comment>
<feature type="coiled-coil region" evidence="3">
    <location>
        <begin position="773"/>
        <end position="800"/>
    </location>
</feature>
<keyword evidence="3" id="KW-0175">Coiled coil</keyword>
<evidence type="ECO:0000259" key="5">
    <source>
        <dbReference type="Pfam" id="PF13476"/>
    </source>
</evidence>
<dbReference type="Pfam" id="PF10503">
    <property type="entry name" value="Esterase_PHB"/>
    <property type="match status" value="1"/>
</dbReference>
<feature type="coiled-coil region" evidence="3">
    <location>
        <begin position="560"/>
        <end position="594"/>
    </location>
</feature>
<feature type="compositionally biased region" description="Polar residues" evidence="4">
    <location>
        <begin position="176"/>
        <end position="206"/>
    </location>
</feature>
<sequence>MGRSTRVIVAVSQGAEQLTKAVAALSPKDAKETVAFAHLAVNKAITQRYVVNADQQDARATNSITYRGLTDPDQFASLARTFTGHFHSHQTITQQKSSSGDKTDLQGSITYLGLPLQLNWADLYDQERGVVLLDPETLEHKLLTNPHAVGYTAVALEEILNEQVDDVPGAVPASDVTAQPLEQPTQDEAHEASTTGRVSESIPQTEPESRNIALELIAEVHEYVKSVDLGEPLLMRQHDLVQVGQQMIQTSYEMADQYGEARLDYKEFLEKSCQAISSNITPTNPAVRSANDTIHIDFQQDLTPGLTFLIGDNGSGKSTIMEAMCQFGRCIRDGLGVNDVVNDNVGKDCCVKLGFNNGYAITRYRKHKVQGNLVVVSSHGNPLPQFEHPDMRTTQSAINELLGTDYETYIRTVVPSEESAASFLSSTPTQRRNVIETALGLSTLDQCEEVLKLLLRDIGTDIKEAEKGLEGVARTVEYTERRLQDLTHTHTRLEAEARKEVSALERTVQDHAAKERLLKEHQTRYRYETSQSIADSSRQILGSEKKDLALELNVGFHAHMSGLQTQIRMEEEALQQLNESYARMKDEVQVQHERVLKYKQSQEAKDAQECVYPRRMEWLALWLEMLDEKLKALAAAQPSGLPKSFHGMRTSVVSWLSAAIVTVMNLLRRPTNHNIAPRGSLNQDAQSAPIHDAEKTTTQNHDQEPALKSLLQAINEKSLRLRSLKHEKNIAANHARKMGELLTGVVQAQEACYALRQQLTIHQRDASTYKRLAEAEASSLDSLRSEHEALTNKLQELATKRELFAFWSAALTKRSHRPPPHQNPQRKSGPIFGGHILMALLSELNTLLVQVLTVLYDDTRHAHLATGMLGSLFNSAESGDSASSPGSILDQKLALPSSLAYAKRSSGERKRVDLALFCALLQLARARSAHRAHYLLVDEVFDNLDKAGQAAVVRWCGVMSQTRMVGWIIVITHSQFLIELDLGEDTAKVLVVTAKMGRGGGTELSINNGRSIGGGSSHFIGSVYSPPNLKPHYPPPKPSPLSTQNETPPRPPPLLPLSAAQLQPVPTFGPPIPSRAKMFVYAPPNLPPNPAILLGVHYCTGTAQGYYNGSPYKRLADEKKFVVVYPESPNEGGCWDVSSRATLKRDGGSDSHAIANMARWAVERYNGDKGRVFVIGESSGGMMASILAAAYPDLFSAVINYSGVAAGCFFTDSVAGWNGNCSGGRMNLTPEEWARWVLDAYPGYNGTRPRMQVYHGSADDVIAPANYNYSIAQWTTVFGYPGTPLEEKRDVPERRYTTQVFGEKLTGIWAEGVGHGVPVHGEEDMKFFGL</sequence>
<dbReference type="InterPro" id="IPR027417">
    <property type="entry name" value="P-loop_NTPase"/>
</dbReference>
<keyword evidence="7" id="KW-1185">Reference proteome</keyword>
<protein>
    <recommendedName>
        <fullName evidence="5">Rad50/SbcC-type AAA domain-containing protein</fullName>
    </recommendedName>
</protein>